<dbReference type="InterPro" id="IPR027417">
    <property type="entry name" value="P-loop_NTPase"/>
</dbReference>
<dbReference type="InterPro" id="IPR047187">
    <property type="entry name" value="SF1_C_Upf1"/>
</dbReference>
<dbReference type="Gene3D" id="3.40.960.10">
    <property type="entry name" value="VSR Endonuclease"/>
    <property type="match status" value="1"/>
</dbReference>
<evidence type="ECO:0000259" key="7">
    <source>
        <dbReference type="Pfam" id="PF13086"/>
    </source>
</evidence>
<evidence type="ECO:0000259" key="8">
    <source>
        <dbReference type="Pfam" id="PF13087"/>
    </source>
</evidence>
<dbReference type="Pfam" id="PF10881">
    <property type="entry name" value="DUF2726"/>
    <property type="match status" value="1"/>
</dbReference>
<dbReference type="PANTHER" id="PTHR43788">
    <property type="entry name" value="DNA2/NAM7 HELICASE FAMILY MEMBER"/>
    <property type="match status" value="1"/>
</dbReference>
<feature type="domain" description="DUF2726" evidence="6">
    <location>
        <begin position="856"/>
        <end position="926"/>
    </location>
</feature>
<protein>
    <submittedName>
        <fullName evidence="9">Helicase</fullName>
    </submittedName>
</protein>
<evidence type="ECO:0000256" key="2">
    <source>
        <dbReference type="ARBA" id="ARBA00022741"/>
    </source>
</evidence>
<dbReference type="PROSITE" id="PS50890">
    <property type="entry name" value="PUA"/>
    <property type="match status" value="1"/>
</dbReference>
<organism evidence="9 10">
    <name type="scientific">Alistipes communis</name>
    <dbReference type="NCBI Taxonomy" id="2585118"/>
    <lineage>
        <taxon>Bacteria</taxon>
        <taxon>Pseudomonadati</taxon>
        <taxon>Bacteroidota</taxon>
        <taxon>Bacteroidia</taxon>
        <taxon>Bacteroidales</taxon>
        <taxon>Rikenellaceae</taxon>
        <taxon>Alistipes</taxon>
    </lineage>
</organism>
<reference evidence="10" key="1">
    <citation type="submission" date="2019-06" db="EMBL/GenBank/DDBJ databases">
        <title>Alistipes onderdonkii subsp. vulgaris subsp. nov., Alistipes dispar sp. nov. and Alistipes communis sp. nov., isolated from human faeces, and creation of Alistipes onderdonkii subsp. onderdonkii subsp. nov.</title>
        <authorList>
            <person name="Sakamoto M."/>
            <person name="Ikeyama N."/>
            <person name="Ogata Y."/>
            <person name="Suda W."/>
            <person name="Iino T."/>
            <person name="Hattori M."/>
            <person name="Ohkuma M."/>
        </authorList>
    </citation>
    <scope>NUCLEOTIDE SEQUENCE [LARGE SCALE GENOMIC DNA]</scope>
    <source>
        <strain evidence="10">5CBH24</strain>
    </source>
</reference>
<dbReference type="KEGG" id="acou:A5CBH24_12270"/>
<dbReference type="EMBL" id="AP019735">
    <property type="protein sequence ID" value="BBL03914.1"/>
    <property type="molecule type" value="Genomic_DNA"/>
</dbReference>
<evidence type="ECO:0000259" key="6">
    <source>
        <dbReference type="Pfam" id="PF10881"/>
    </source>
</evidence>
<feature type="domain" description="DNA2/NAM7 helicase-like C-terminal" evidence="8">
    <location>
        <begin position="585"/>
        <end position="745"/>
    </location>
</feature>
<keyword evidence="5" id="KW-0067">ATP-binding</keyword>
<keyword evidence="3" id="KW-0378">Hydrolase</keyword>
<evidence type="ECO:0000313" key="9">
    <source>
        <dbReference type="EMBL" id="BBL03914.1"/>
    </source>
</evidence>
<dbReference type="InterPro" id="IPR050534">
    <property type="entry name" value="Coronavir_polyprotein_1ab"/>
</dbReference>
<dbReference type="InterPro" id="IPR041679">
    <property type="entry name" value="DNA2/NAM7-like_C"/>
</dbReference>
<dbReference type="Proteomes" id="UP000318946">
    <property type="component" value="Chromosome"/>
</dbReference>
<sequence length="933" mass="106278">MTDRLIFVHDKRRDAYVDKTSEIVGLRPAGAYVYVDYGAARVFRYRKEHVVCYPLLATRRQVRIYKDGTLQEPYDTLFDYGKYVRLGAGEGLRSPAIEKSRIEAVDAQPLAADKERLLSYFAEVLAAKASLESETDTEAAEEVPEGEKKSSIAALLAETMQRIDPQDPRTALYAYLSGRTAACDVDNAALVYPFGCNASQKLAVQRALGNRVSVVEGPPGTGKTQTILNIVANLLMQGKTVGVVSNNNAAVDNVRDKLSKYEYGALMAELGNRTRRQAFFTDKQQDSMPDAAWRLPAEERAALRTRLGELSAAIDELFRVDAELADLRTKRSYAQCEYRHLLREQPLDEARMRRVDRCFFRPIDSRRALSFRHLVTERWQGGRPSLALRAGLLFRCGAWPGKRLFADAELLPAYADRKFYETYIAELSARIARLGAPSDKQRAKSLIEAYGKVSEALFRDMLYRKYERLNEARQEERPPFTMQNYRMLFRAFVERYPVVLSTTHSLCASIGAGHLLDYVIIDESSQVDILTAAVCCACCRNIVIIGDSRQLPHIVEEQLRAKAGELRDKHRVPDAYDYVRQNILSSFKRVFAERLPVTLLREHYRCHPLIIDFCNRKYYRNELLIMTEPKGGYPFTVLTTTASKTYSHNGRIYNQRQIDATCDWIKRQHAEPEQIGVISPYRYHAQELRRCLPPGVEADTIHKFQGREKNTIVFHTVRSEITAFLDDPNLINVAVSRAVEHLVVVKTEGMRIAHGSDIGDLLRYIRFTCEDVDSVFITSPIRSVFDVLHTEYAAMRFASDAKRESPAERIAERLIGGILAEEDRFSAIGVHRHYRLYDLVGRTVELSDEERLFVRRRSHLDFLLYNRMDNTPILGIEVDGVLHHRFDEVQVARDRRKNGILAKIGLPLLRLSTDGSSEKERIVGALEQAMQQG</sequence>
<evidence type="ECO:0000256" key="1">
    <source>
        <dbReference type="ARBA" id="ARBA00007913"/>
    </source>
</evidence>
<evidence type="ECO:0000256" key="5">
    <source>
        <dbReference type="ARBA" id="ARBA00022840"/>
    </source>
</evidence>
<dbReference type="GO" id="GO:0016787">
    <property type="term" value="F:hydrolase activity"/>
    <property type="evidence" value="ECO:0007669"/>
    <property type="project" value="UniProtKB-KW"/>
</dbReference>
<accession>A0A4Y1WTY3</accession>
<evidence type="ECO:0000256" key="3">
    <source>
        <dbReference type="ARBA" id="ARBA00022801"/>
    </source>
</evidence>
<feature type="domain" description="DNA2/NAM7 helicase helicase" evidence="7">
    <location>
        <begin position="196"/>
        <end position="555"/>
    </location>
</feature>
<name>A0A4Y1WTY3_9BACT</name>
<evidence type="ECO:0000313" key="10">
    <source>
        <dbReference type="Proteomes" id="UP000318946"/>
    </source>
</evidence>
<keyword evidence="10" id="KW-1185">Reference proteome</keyword>
<dbReference type="Pfam" id="PF13087">
    <property type="entry name" value="AAA_12"/>
    <property type="match status" value="1"/>
</dbReference>
<dbReference type="GO" id="GO:0005524">
    <property type="term" value="F:ATP binding"/>
    <property type="evidence" value="ECO:0007669"/>
    <property type="project" value="UniProtKB-KW"/>
</dbReference>
<evidence type="ECO:0000256" key="4">
    <source>
        <dbReference type="ARBA" id="ARBA00022806"/>
    </source>
</evidence>
<dbReference type="GeneID" id="78341947"/>
<dbReference type="OrthoDB" id="9757917at2"/>
<dbReference type="Gene3D" id="3.40.50.300">
    <property type="entry name" value="P-loop containing nucleotide triphosphate hydrolases"/>
    <property type="match status" value="3"/>
</dbReference>
<gene>
    <name evidence="9" type="ORF">A5CBH24_12270</name>
</gene>
<keyword evidence="2" id="KW-0547">Nucleotide-binding</keyword>
<dbReference type="AlphaFoldDB" id="A0A4Y1WTY3"/>
<proteinExistence type="inferred from homology"/>
<dbReference type="CDD" id="cd18808">
    <property type="entry name" value="SF1_C_Upf1"/>
    <property type="match status" value="1"/>
</dbReference>
<dbReference type="InterPro" id="IPR041677">
    <property type="entry name" value="DNA2/NAM7_AAA_11"/>
</dbReference>
<keyword evidence="4 9" id="KW-0347">Helicase</keyword>
<dbReference type="SUPFAM" id="SSF52540">
    <property type="entry name" value="P-loop containing nucleoside triphosphate hydrolases"/>
    <property type="match status" value="1"/>
</dbReference>
<dbReference type="PANTHER" id="PTHR43788:SF8">
    <property type="entry name" value="DNA-BINDING PROTEIN SMUBP-2"/>
    <property type="match status" value="1"/>
</dbReference>
<dbReference type="Pfam" id="PF13086">
    <property type="entry name" value="AAA_11"/>
    <property type="match status" value="1"/>
</dbReference>
<dbReference type="InterPro" id="IPR024402">
    <property type="entry name" value="DUF2726"/>
</dbReference>
<dbReference type="RefSeq" id="WP_141412529.1">
    <property type="nucleotide sequence ID" value="NZ_AP019735.1"/>
</dbReference>
<comment type="similarity">
    <text evidence="1">Belongs to the DNA2/NAM7 helicase family.</text>
</comment>
<dbReference type="GO" id="GO:0043139">
    <property type="term" value="F:5'-3' DNA helicase activity"/>
    <property type="evidence" value="ECO:0007669"/>
    <property type="project" value="TreeGrafter"/>
</dbReference>